<evidence type="ECO:0000313" key="1">
    <source>
        <dbReference type="EMBL" id="VFS60107.1"/>
    </source>
</evidence>
<dbReference type="EMBL" id="CAADJE010000015">
    <property type="protein sequence ID" value="VFS60107.1"/>
    <property type="molecule type" value="Genomic_DNA"/>
</dbReference>
<organism evidence="1 2">
    <name type="scientific">Raoultella planticola</name>
    <name type="common">Klebsiella planticola</name>
    <dbReference type="NCBI Taxonomy" id="575"/>
    <lineage>
        <taxon>Bacteria</taxon>
        <taxon>Pseudomonadati</taxon>
        <taxon>Pseudomonadota</taxon>
        <taxon>Gammaproteobacteria</taxon>
        <taxon>Enterobacterales</taxon>
        <taxon>Enterobacteriaceae</taxon>
        <taxon>Klebsiella/Raoultella group</taxon>
        <taxon>Raoultella</taxon>
    </lineage>
</organism>
<evidence type="ECO:0000313" key="2">
    <source>
        <dbReference type="Proteomes" id="UP000345637"/>
    </source>
</evidence>
<proteinExistence type="predicted"/>
<sequence>MYALIERVLPQAEYHWHLNPGHLVADEEWLCSPIGPDSQACIRSGMLLQIDIIPHGRAMPGPVLKIP</sequence>
<gene>
    <name evidence="1" type="ORF">NCTC12998_01234</name>
</gene>
<reference evidence="1 2" key="1">
    <citation type="submission" date="2019-03" db="EMBL/GenBank/DDBJ databases">
        <authorList>
            <consortium name="Pathogen Informatics"/>
        </authorList>
    </citation>
    <scope>NUCLEOTIDE SEQUENCE [LARGE SCALE GENOMIC DNA]</scope>
    <source>
        <strain evidence="1 2">NCTC12998</strain>
    </source>
</reference>
<dbReference type="AlphaFoldDB" id="A0A485AF12"/>
<dbReference type="Proteomes" id="UP000345637">
    <property type="component" value="Unassembled WGS sequence"/>
</dbReference>
<protein>
    <submittedName>
        <fullName evidence="1">Uncharacterized protein</fullName>
    </submittedName>
</protein>
<accession>A0A485AF12</accession>
<name>A0A485AF12_RAOPL</name>